<reference evidence="5 6" key="1">
    <citation type="submission" date="2019-02" db="EMBL/GenBank/DDBJ databases">
        <title>Deep-cultivation of Planctomycetes and their phenomic and genomic characterization uncovers novel biology.</title>
        <authorList>
            <person name="Wiegand S."/>
            <person name="Jogler M."/>
            <person name="Boedeker C."/>
            <person name="Pinto D."/>
            <person name="Vollmers J."/>
            <person name="Rivas-Marin E."/>
            <person name="Kohn T."/>
            <person name="Peeters S.H."/>
            <person name="Heuer A."/>
            <person name="Rast P."/>
            <person name="Oberbeckmann S."/>
            <person name="Bunk B."/>
            <person name="Jeske O."/>
            <person name="Meyerdierks A."/>
            <person name="Storesund J.E."/>
            <person name="Kallscheuer N."/>
            <person name="Luecker S."/>
            <person name="Lage O.M."/>
            <person name="Pohl T."/>
            <person name="Merkel B.J."/>
            <person name="Hornburger P."/>
            <person name="Mueller R.-W."/>
            <person name="Bruemmer F."/>
            <person name="Labrenz M."/>
            <person name="Spormann A.M."/>
            <person name="Op den Camp H."/>
            <person name="Overmann J."/>
            <person name="Amann R."/>
            <person name="Jetten M.S.M."/>
            <person name="Mascher T."/>
            <person name="Medema M.H."/>
            <person name="Devos D.P."/>
            <person name="Kaster A.-K."/>
            <person name="Ovreas L."/>
            <person name="Rohde M."/>
            <person name="Galperin M.Y."/>
            <person name="Jogler C."/>
        </authorList>
    </citation>
    <scope>NUCLEOTIDE SEQUENCE [LARGE SCALE GENOMIC DNA]</scope>
    <source>
        <strain evidence="5 6">Mal52</strain>
    </source>
</reference>
<dbReference type="PANTHER" id="PTHR35889">
    <property type="entry name" value="CYCLOINULO-OLIGOSACCHARIDE FRUCTANOTRANSFERASE-RELATED"/>
    <property type="match status" value="1"/>
</dbReference>
<feature type="chain" id="PRO_5022144980" description="DUF1549 domain-containing protein" evidence="2">
    <location>
        <begin position="19"/>
        <end position="575"/>
    </location>
</feature>
<name>A0A517ZM61_9PLAN</name>
<evidence type="ECO:0000313" key="5">
    <source>
        <dbReference type="EMBL" id="QDU43552.1"/>
    </source>
</evidence>
<evidence type="ECO:0000313" key="6">
    <source>
        <dbReference type="Proteomes" id="UP000319383"/>
    </source>
</evidence>
<evidence type="ECO:0000256" key="2">
    <source>
        <dbReference type="SAM" id="SignalP"/>
    </source>
</evidence>
<protein>
    <recommendedName>
        <fullName evidence="7">DUF1549 domain-containing protein</fullName>
    </recommendedName>
</protein>
<dbReference type="EMBL" id="CP036276">
    <property type="protein sequence ID" value="QDU43552.1"/>
    <property type="molecule type" value="Genomic_DNA"/>
</dbReference>
<dbReference type="AlphaFoldDB" id="A0A517ZM61"/>
<feature type="signal peptide" evidence="2">
    <location>
        <begin position="1"/>
        <end position="18"/>
    </location>
</feature>
<gene>
    <name evidence="5" type="ORF">Mal52_20280</name>
</gene>
<accession>A0A517ZM61</accession>
<dbReference type="RefSeq" id="WP_145375698.1">
    <property type="nucleotide sequence ID" value="NZ_CP036276.1"/>
</dbReference>
<dbReference type="InterPro" id="IPR011444">
    <property type="entry name" value="DUF1549"/>
</dbReference>
<evidence type="ECO:0008006" key="7">
    <source>
        <dbReference type="Google" id="ProtNLM"/>
    </source>
</evidence>
<dbReference type="KEGG" id="sdyn:Mal52_20280"/>
<dbReference type="Pfam" id="PF07587">
    <property type="entry name" value="PSD1"/>
    <property type="match status" value="1"/>
</dbReference>
<evidence type="ECO:0000259" key="3">
    <source>
        <dbReference type="Pfam" id="PF07583"/>
    </source>
</evidence>
<keyword evidence="6" id="KW-1185">Reference proteome</keyword>
<dbReference type="Pfam" id="PF07583">
    <property type="entry name" value="PSCyt2"/>
    <property type="match status" value="1"/>
</dbReference>
<dbReference type="InterPro" id="IPR022655">
    <property type="entry name" value="DUF1553"/>
</dbReference>
<evidence type="ECO:0000259" key="4">
    <source>
        <dbReference type="Pfam" id="PF07587"/>
    </source>
</evidence>
<feature type="domain" description="DUF1553" evidence="4">
    <location>
        <begin position="332"/>
        <end position="547"/>
    </location>
</feature>
<proteinExistence type="predicted"/>
<dbReference type="Proteomes" id="UP000319383">
    <property type="component" value="Chromosome"/>
</dbReference>
<sequence length="575" mass="65337" precursor="true">MLCRRGLAFSFCVLIATAAALPAADRDKSQEQGDTPTSTKLRSRTTSKKPYTTGATGETARIAAEVDTLIRQSWTDNEIRPSSEADDAEWIRRVHLDLVGHIPTLEQTKSFLADRDKNKRAAMIDQLIDSSDFVDNWTTIWTNLSIGRQTPRRTSRTGMESFYRQAFSENRPWNEVVRDIISAEGHYEENGAVNFLLAQMTARDEAVQATAKTTRLFLGIQVQCTQCHNHPFNKWKQDQFWEFNSFFRQARRIDHRKLDPDTGRMVDDYSELVNRGNVEGPVYFEKRSGLMQVAYPKYQGKTVDPGADTNRREVLAKLVTTVDESSLESSGARPMIADALANRLWGHFLGFGFTRPVDDMGPHQPASHPRVLELLAVEFTKHNFDVRELMRWICNTEAYNLSSKFGPQNKIDDPAIGEMPLFSHVYMKQMNAEQLFDSLLVATNAHQSGQTEFEKSKQRRQKWLQQFVRTFGTDENEEATSFNGSIPQALMMMNGELIENAVSAKEGSFLHSVLANSDNDSKKITTLYLTALGRRPLGKEQKAAQQLINRSSDRLTGYQDLFWALLNSNEFILVH</sequence>
<dbReference type="PANTHER" id="PTHR35889:SF3">
    <property type="entry name" value="F-BOX DOMAIN-CONTAINING PROTEIN"/>
    <property type="match status" value="1"/>
</dbReference>
<keyword evidence="2" id="KW-0732">Signal</keyword>
<feature type="domain" description="DUF1549" evidence="3">
    <location>
        <begin position="65"/>
        <end position="251"/>
    </location>
</feature>
<evidence type="ECO:0000256" key="1">
    <source>
        <dbReference type="SAM" id="MobiDB-lite"/>
    </source>
</evidence>
<feature type="region of interest" description="Disordered" evidence="1">
    <location>
        <begin position="23"/>
        <end position="55"/>
    </location>
</feature>
<organism evidence="5 6">
    <name type="scientific">Symmachiella dynata</name>
    <dbReference type="NCBI Taxonomy" id="2527995"/>
    <lineage>
        <taxon>Bacteria</taxon>
        <taxon>Pseudomonadati</taxon>
        <taxon>Planctomycetota</taxon>
        <taxon>Planctomycetia</taxon>
        <taxon>Planctomycetales</taxon>
        <taxon>Planctomycetaceae</taxon>
        <taxon>Symmachiella</taxon>
    </lineage>
</organism>